<dbReference type="InterPro" id="IPR000182">
    <property type="entry name" value="GNAT_dom"/>
</dbReference>
<dbReference type="GO" id="GO:0016747">
    <property type="term" value="F:acyltransferase activity, transferring groups other than amino-acyl groups"/>
    <property type="evidence" value="ECO:0007669"/>
    <property type="project" value="InterPro"/>
</dbReference>
<dbReference type="EMBL" id="JAFLRJ010000215">
    <property type="protein sequence ID" value="MBO0514550.1"/>
    <property type="molecule type" value="Genomic_DNA"/>
</dbReference>
<keyword evidence="1" id="KW-0808">Transferase</keyword>
<evidence type="ECO:0000313" key="4">
    <source>
        <dbReference type="EMBL" id="MBO0514550.1"/>
    </source>
</evidence>
<dbReference type="Gene3D" id="3.40.630.30">
    <property type="match status" value="1"/>
</dbReference>
<dbReference type="SUPFAM" id="SSF55729">
    <property type="entry name" value="Acyl-CoA N-acyltransferases (Nat)"/>
    <property type="match status" value="1"/>
</dbReference>
<dbReference type="PANTHER" id="PTHR43877">
    <property type="entry name" value="AMINOALKYLPHOSPHONATE N-ACETYLTRANSFERASE-RELATED-RELATED"/>
    <property type="match status" value="1"/>
</dbReference>
<proteinExistence type="predicted"/>
<organism evidence="4 5">
    <name type="scientific">Streptomyces beijiangensis</name>
    <dbReference type="NCBI Taxonomy" id="163361"/>
    <lineage>
        <taxon>Bacteria</taxon>
        <taxon>Bacillati</taxon>
        <taxon>Actinomycetota</taxon>
        <taxon>Actinomycetes</taxon>
        <taxon>Kitasatosporales</taxon>
        <taxon>Streptomycetaceae</taxon>
        <taxon>Streptomyces</taxon>
    </lineage>
</organism>
<gene>
    <name evidence="4" type="ORF">J0695_22535</name>
</gene>
<dbReference type="InterPro" id="IPR050832">
    <property type="entry name" value="Bact_Acetyltransf"/>
</dbReference>
<keyword evidence="2" id="KW-0012">Acyltransferase</keyword>
<evidence type="ECO:0000313" key="5">
    <source>
        <dbReference type="Proteomes" id="UP000664167"/>
    </source>
</evidence>
<sequence>MGSSIRRRAGHPGVPVTTHALVDASGRVGFSAAVTDLRIEQADGEAALQDWQRVHNLIIPAASSVLSLDEVRERAGRNRLYVAYLGDVLVGCSTVRPPTGDNGSTATVIARILPERRGQGLGGQLYAQGLAVARALGAEVVETVVLESNPEGLRFALAHGFVEIERYVLPGDSVAFIDLRLA</sequence>
<evidence type="ECO:0000256" key="1">
    <source>
        <dbReference type="ARBA" id="ARBA00022679"/>
    </source>
</evidence>
<name>A0A939JJR9_9ACTN</name>
<dbReference type="CDD" id="cd04301">
    <property type="entry name" value="NAT_SF"/>
    <property type="match status" value="1"/>
</dbReference>
<dbReference type="PROSITE" id="PS51186">
    <property type="entry name" value="GNAT"/>
    <property type="match status" value="1"/>
</dbReference>
<keyword evidence="5" id="KW-1185">Reference proteome</keyword>
<dbReference type="Pfam" id="PF00583">
    <property type="entry name" value="Acetyltransf_1"/>
    <property type="match status" value="1"/>
</dbReference>
<accession>A0A939JJR9</accession>
<evidence type="ECO:0000259" key="3">
    <source>
        <dbReference type="PROSITE" id="PS51186"/>
    </source>
</evidence>
<dbReference type="AlphaFoldDB" id="A0A939JJR9"/>
<feature type="domain" description="N-acetyltransferase" evidence="3">
    <location>
        <begin position="37"/>
        <end position="182"/>
    </location>
</feature>
<reference evidence="4" key="1">
    <citation type="submission" date="2021-03" db="EMBL/GenBank/DDBJ databases">
        <title>Streptomyces poriferae sp. nov., a novel marine sponge-derived Actinobacteria species with anti-MRSA activity.</title>
        <authorList>
            <person name="Sandoval-Powers M."/>
            <person name="Kralova S."/>
            <person name="Nguyen G.-S."/>
            <person name="Fawwal D."/>
            <person name="Degnes K."/>
            <person name="Klinkenberg G."/>
            <person name="Sletta H."/>
            <person name="Wentzel A."/>
            <person name="Liles M.R."/>
        </authorList>
    </citation>
    <scope>NUCLEOTIDE SEQUENCE</scope>
    <source>
        <strain evidence="4">DSM 41794</strain>
    </source>
</reference>
<dbReference type="Proteomes" id="UP000664167">
    <property type="component" value="Unassembled WGS sequence"/>
</dbReference>
<comment type="caution">
    <text evidence="4">The sequence shown here is derived from an EMBL/GenBank/DDBJ whole genome shotgun (WGS) entry which is preliminary data.</text>
</comment>
<dbReference type="InterPro" id="IPR016181">
    <property type="entry name" value="Acyl_CoA_acyltransferase"/>
</dbReference>
<evidence type="ECO:0000256" key="2">
    <source>
        <dbReference type="ARBA" id="ARBA00023315"/>
    </source>
</evidence>
<protein>
    <submittedName>
        <fullName evidence="4">GNAT family N-acetyltransferase</fullName>
    </submittedName>
</protein>